<dbReference type="InterPro" id="IPR036514">
    <property type="entry name" value="SGNH_hydro_sf"/>
</dbReference>
<sequence>MRIESSRVVSPANSLPRTSLFRLRTWLSLAVLAIFTCAAALAQGNRYTSIVVFGDSLSDTGNVTHLAYHDFGILAPGPIVNYTVGRFTDGDDTIPAARNYFGVWVEQLADSLPSLSNHKVVDSLDGGTNYAYGHATTGNGTSPLSFDGKTVYVENIGQQITDYLSTHPKIDDHTLFVVWGGAEDLLNATSSKDVSNAAIQETLNIQRLIQAGATQFLIPNLPPLGLVPEFSSSLATSLPATAASVLFNSYLAVGLSVLKDFNPLKHLTFYQLDVFSLLLRVDAAPLAYSLVNVTTPAQGQTLVNPDAYLFWDALHPTTRGHKILANAALSLLTP</sequence>
<evidence type="ECO:0000313" key="3">
    <source>
        <dbReference type="Proteomes" id="UP000239735"/>
    </source>
</evidence>
<dbReference type="InterPro" id="IPR051058">
    <property type="entry name" value="GDSL_Est/Lipase"/>
</dbReference>
<dbReference type="OrthoDB" id="5292073at2"/>
<dbReference type="Proteomes" id="UP000239735">
    <property type="component" value="Unassembled WGS sequence"/>
</dbReference>
<accession>A0A2N9L4D6</accession>
<dbReference type="SUPFAM" id="SSF52266">
    <property type="entry name" value="SGNH hydrolase"/>
    <property type="match status" value="1"/>
</dbReference>
<keyword evidence="1" id="KW-0378">Hydrolase</keyword>
<dbReference type="AlphaFoldDB" id="A0A2N9L4D6"/>
<dbReference type="GO" id="GO:0016298">
    <property type="term" value="F:lipase activity"/>
    <property type="evidence" value="ECO:0007669"/>
    <property type="project" value="InterPro"/>
</dbReference>
<evidence type="ECO:0000313" key="2">
    <source>
        <dbReference type="EMBL" id="SPE17914.1"/>
    </source>
</evidence>
<dbReference type="PROSITE" id="PS01098">
    <property type="entry name" value="LIPASE_GDSL_SER"/>
    <property type="match status" value="1"/>
</dbReference>
<dbReference type="InterPro" id="IPR001087">
    <property type="entry name" value="GDSL"/>
</dbReference>
<gene>
    <name evidence="2" type="ORF">SBA5_1190007</name>
</gene>
<evidence type="ECO:0000256" key="1">
    <source>
        <dbReference type="ARBA" id="ARBA00022801"/>
    </source>
</evidence>
<dbReference type="InterPro" id="IPR008265">
    <property type="entry name" value="Lipase_GDSL_AS"/>
</dbReference>
<proteinExistence type="predicted"/>
<protein>
    <submittedName>
        <fullName evidence="2">Lipolytic protein G-D-S-L family</fullName>
    </submittedName>
</protein>
<dbReference type="GO" id="GO:0006629">
    <property type="term" value="P:lipid metabolic process"/>
    <property type="evidence" value="ECO:0007669"/>
    <property type="project" value="InterPro"/>
</dbReference>
<dbReference type="CDD" id="cd01846">
    <property type="entry name" value="fatty_acyltransferase_like"/>
    <property type="match status" value="1"/>
</dbReference>
<dbReference type="Gene3D" id="3.40.50.1110">
    <property type="entry name" value="SGNH hydrolase"/>
    <property type="match status" value="1"/>
</dbReference>
<dbReference type="Pfam" id="PF00657">
    <property type="entry name" value="Lipase_GDSL"/>
    <property type="match status" value="1"/>
</dbReference>
<dbReference type="PANTHER" id="PTHR45648">
    <property type="entry name" value="GDSL LIPASE/ACYLHYDROLASE FAMILY PROTEIN (AFU_ORTHOLOGUE AFUA_4G14700)"/>
    <property type="match status" value="1"/>
</dbReference>
<name>A0A2N9L4D6_9BACT</name>
<dbReference type="PANTHER" id="PTHR45648:SF22">
    <property type="entry name" value="GDSL LIPASE_ACYLHYDROLASE FAMILY PROTEIN (AFU_ORTHOLOGUE AFUA_4G14700)"/>
    <property type="match status" value="1"/>
</dbReference>
<dbReference type="EMBL" id="OKRB01000023">
    <property type="protein sequence ID" value="SPE17914.1"/>
    <property type="molecule type" value="Genomic_DNA"/>
</dbReference>
<reference evidence="3" key="1">
    <citation type="submission" date="2018-02" db="EMBL/GenBank/DDBJ databases">
        <authorList>
            <person name="Hausmann B."/>
        </authorList>
    </citation>
    <scope>NUCLEOTIDE SEQUENCE [LARGE SCALE GENOMIC DNA]</scope>
    <source>
        <strain evidence="3">Peat soil MAG SbA5</strain>
    </source>
</reference>
<organism evidence="2 3">
    <name type="scientific">Candidatus Sulfuritelmatomonas gaucii</name>
    <dbReference type="NCBI Taxonomy" id="2043161"/>
    <lineage>
        <taxon>Bacteria</taxon>
        <taxon>Pseudomonadati</taxon>
        <taxon>Acidobacteriota</taxon>
        <taxon>Terriglobia</taxon>
        <taxon>Terriglobales</taxon>
        <taxon>Acidobacteriaceae</taxon>
        <taxon>Candidatus Sulfuritelmatomonas</taxon>
    </lineage>
</organism>